<comment type="function">
    <text evidence="7">Single strand-specific metallo-endoribonuclease involved in late-stage 70S ribosome quality control and in maturation of the 3' terminus of the 16S rRNA.</text>
</comment>
<dbReference type="KEGG" id="bpip:BPP43_08685"/>
<evidence type="ECO:0000256" key="4">
    <source>
        <dbReference type="ARBA" id="ARBA00022759"/>
    </source>
</evidence>
<dbReference type="GO" id="GO:0005737">
    <property type="term" value="C:cytoplasm"/>
    <property type="evidence" value="ECO:0007669"/>
    <property type="project" value="UniProtKB-SubCell"/>
</dbReference>
<name>A0A3B6VME6_BRAPL</name>
<evidence type="ECO:0000313" key="8">
    <source>
        <dbReference type="EMBL" id="AGA66928.1"/>
    </source>
</evidence>
<keyword evidence="9" id="KW-1185">Reference proteome</keyword>
<evidence type="ECO:0000256" key="7">
    <source>
        <dbReference type="HAMAP-Rule" id="MF_00009"/>
    </source>
</evidence>
<dbReference type="EC" id="3.1.-.-" evidence="7"/>
<dbReference type="GO" id="GO:0006364">
    <property type="term" value="P:rRNA processing"/>
    <property type="evidence" value="ECO:0007669"/>
    <property type="project" value="UniProtKB-UniRule"/>
</dbReference>
<evidence type="ECO:0000256" key="5">
    <source>
        <dbReference type="ARBA" id="ARBA00022801"/>
    </source>
</evidence>
<feature type="binding site" evidence="7">
    <location>
        <position position="102"/>
    </location>
    <ligand>
        <name>Zn(2+)</name>
        <dbReference type="ChEBI" id="CHEBI:29105"/>
        <note>catalytic</note>
    </ligand>
</feature>
<dbReference type="EMBL" id="CP002873">
    <property type="protein sequence ID" value="AGA66928.1"/>
    <property type="molecule type" value="Genomic_DNA"/>
</dbReference>
<dbReference type="Proteomes" id="UP000010793">
    <property type="component" value="Chromosome"/>
</dbReference>
<evidence type="ECO:0000256" key="1">
    <source>
        <dbReference type="ARBA" id="ARBA00010875"/>
    </source>
</evidence>
<dbReference type="NCBIfam" id="TIGR00043">
    <property type="entry name" value="rRNA maturation RNase YbeY"/>
    <property type="match status" value="1"/>
</dbReference>
<keyword evidence="7" id="KW-0963">Cytoplasm</keyword>
<accession>A0A3B6VME6</accession>
<dbReference type="GeneID" id="56439851"/>
<protein>
    <recommendedName>
        <fullName evidence="7">Endoribonuclease YbeY</fullName>
        <ecNumber evidence="7">3.1.-.-</ecNumber>
    </recommendedName>
</protein>
<organism evidence="8 9">
    <name type="scientific">Brachyspira pilosicoli P43/6/78</name>
    <dbReference type="NCBI Taxonomy" id="1042417"/>
    <lineage>
        <taxon>Bacteria</taxon>
        <taxon>Pseudomonadati</taxon>
        <taxon>Spirochaetota</taxon>
        <taxon>Spirochaetia</taxon>
        <taxon>Brachyspirales</taxon>
        <taxon>Brachyspiraceae</taxon>
        <taxon>Brachyspira</taxon>
    </lineage>
</organism>
<proteinExistence type="inferred from homology"/>
<dbReference type="GO" id="GO:0004222">
    <property type="term" value="F:metalloendopeptidase activity"/>
    <property type="evidence" value="ECO:0007669"/>
    <property type="project" value="InterPro"/>
</dbReference>
<comment type="similarity">
    <text evidence="1 7">Belongs to the endoribonuclease YbeY family.</text>
</comment>
<dbReference type="AlphaFoldDB" id="A0A3B6VME6"/>
<comment type="cofactor">
    <cofactor evidence="7">
        <name>Zn(2+)</name>
        <dbReference type="ChEBI" id="CHEBI:29105"/>
    </cofactor>
    <text evidence="7">Binds 1 zinc ion.</text>
</comment>
<keyword evidence="2 7" id="KW-0540">Nuclease</keyword>
<dbReference type="InterPro" id="IPR023091">
    <property type="entry name" value="MetalPrtase_cat_dom_sf_prd"/>
</dbReference>
<dbReference type="PANTHER" id="PTHR46986:SF1">
    <property type="entry name" value="ENDORIBONUCLEASE YBEY, CHLOROPLASTIC"/>
    <property type="match status" value="1"/>
</dbReference>
<dbReference type="RefSeq" id="WP_013244226.1">
    <property type="nucleotide sequence ID" value="NC_019908.1"/>
</dbReference>
<comment type="subcellular location">
    <subcellularLocation>
        <location evidence="7">Cytoplasm</location>
    </subcellularLocation>
</comment>
<keyword evidence="5 7" id="KW-0378">Hydrolase</keyword>
<keyword evidence="3 7" id="KW-0479">Metal-binding</keyword>
<sequence>MKNVNVFNNTDYDINLNIYRYFLSHAVKAANIDGEVNLVFSNDDYIRGLNKQFRNKDKATDVLTFPMGEANEGGDIVISYEWVLDRYSEDKIKMTVIKLIVHSILHLQGIHHNYTEKSLKKNYKRMRELYKKILEHIKGNYNNANKKDIKKDS</sequence>
<dbReference type="InterPro" id="IPR002036">
    <property type="entry name" value="YbeY"/>
</dbReference>
<dbReference type="GO" id="GO:0008270">
    <property type="term" value="F:zinc ion binding"/>
    <property type="evidence" value="ECO:0007669"/>
    <property type="project" value="UniProtKB-UniRule"/>
</dbReference>
<dbReference type="Gene3D" id="3.40.390.30">
    <property type="entry name" value="Metalloproteases ('zincins'), catalytic domain"/>
    <property type="match status" value="1"/>
</dbReference>
<gene>
    <name evidence="7" type="primary">ybeY</name>
    <name evidence="8" type="ORF">BPP43_08685</name>
</gene>
<dbReference type="SUPFAM" id="SSF55486">
    <property type="entry name" value="Metalloproteases ('zincins'), catalytic domain"/>
    <property type="match status" value="1"/>
</dbReference>
<dbReference type="PANTHER" id="PTHR46986">
    <property type="entry name" value="ENDORIBONUCLEASE YBEY, CHLOROPLASTIC"/>
    <property type="match status" value="1"/>
</dbReference>
<feature type="binding site" evidence="7">
    <location>
        <position position="106"/>
    </location>
    <ligand>
        <name>Zn(2+)</name>
        <dbReference type="ChEBI" id="CHEBI:29105"/>
        <note>catalytic</note>
    </ligand>
</feature>
<evidence type="ECO:0000256" key="6">
    <source>
        <dbReference type="ARBA" id="ARBA00022833"/>
    </source>
</evidence>
<keyword evidence="6 7" id="KW-0862">Zinc</keyword>
<dbReference type="GO" id="GO:0004521">
    <property type="term" value="F:RNA endonuclease activity"/>
    <property type="evidence" value="ECO:0007669"/>
    <property type="project" value="UniProtKB-UniRule"/>
</dbReference>
<dbReference type="HAMAP" id="MF_00009">
    <property type="entry name" value="Endoribonucl_YbeY"/>
    <property type="match status" value="1"/>
</dbReference>
<feature type="binding site" evidence="7">
    <location>
        <position position="112"/>
    </location>
    <ligand>
        <name>Zn(2+)</name>
        <dbReference type="ChEBI" id="CHEBI:29105"/>
        <note>catalytic</note>
    </ligand>
</feature>
<evidence type="ECO:0000313" key="9">
    <source>
        <dbReference type="Proteomes" id="UP000010793"/>
    </source>
</evidence>
<evidence type="ECO:0000256" key="3">
    <source>
        <dbReference type="ARBA" id="ARBA00022723"/>
    </source>
</evidence>
<keyword evidence="4 7" id="KW-0255">Endonuclease</keyword>
<dbReference type="Pfam" id="PF02130">
    <property type="entry name" value="YbeY"/>
    <property type="match status" value="1"/>
</dbReference>
<keyword evidence="7" id="KW-0690">Ribosome biogenesis</keyword>
<evidence type="ECO:0000256" key="2">
    <source>
        <dbReference type="ARBA" id="ARBA00022722"/>
    </source>
</evidence>
<keyword evidence="7" id="KW-0698">rRNA processing</keyword>
<reference evidence="8 9" key="1">
    <citation type="journal article" date="2013" name="Genome Announc.">
        <title>Complete Genome Sequence of the Porcine Strain Brachyspira pilosicoli P43/6/78(T.).</title>
        <authorList>
            <person name="Lin C."/>
            <person name="den Bakker H.C."/>
            <person name="Suzuki H."/>
            <person name="Lefebure T."/>
            <person name="Ponnala L."/>
            <person name="Sun Q."/>
            <person name="Stanhope M.J."/>
            <person name="Wiedmann M."/>
            <person name="Duhamel G.E."/>
        </authorList>
    </citation>
    <scope>NUCLEOTIDE SEQUENCE [LARGE SCALE GENOMIC DNA]</scope>
    <source>
        <strain evidence="8 9">P43/6/78</strain>
    </source>
</reference>